<dbReference type="AlphaFoldDB" id="A0A0A2DH19"/>
<keyword evidence="3" id="KW-1185">Reference proteome</keyword>
<sequence>MVIKNAELRWIGASAVCDGCRVVLLTTLLARDELENEQQQAGADQAGNEAEDPATGIDAQEGEEPTTQETTDDADDDVAGMPI</sequence>
<feature type="compositionally biased region" description="Acidic residues" evidence="1">
    <location>
        <begin position="60"/>
        <end position="83"/>
    </location>
</feature>
<organism evidence="2 3">
    <name type="scientific">Corynebacterium auriscanis</name>
    <dbReference type="NCBI Taxonomy" id="99807"/>
    <lineage>
        <taxon>Bacteria</taxon>
        <taxon>Bacillati</taxon>
        <taxon>Actinomycetota</taxon>
        <taxon>Actinomycetes</taxon>
        <taxon>Mycobacteriales</taxon>
        <taxon>Corynebacteriaceae</taxon>
        <taxon>Corynebacterium</taxon>
    </lineage>
</organism>
<dbReference type="EMBL" id="JRVJ01000012">
    <property type="protein sequence ID" value="KGM18455.1"/>
    <property type="molecule type" value="Genomic_DNA"/>
</dbReference>
<evidence type="ECO:0000313" key="3">
    <source>
        <dbReference type="Proteomes" id="UP000030145"/>
    </source>
</evidence>
<feature type="region of interest" description="Disordered" evidence="1">
    <location>
        <begin position="36"/>
        <end position="83"/>
    </location>
</feature>
<name>A0A0A2DH19_9CORY</name>
<accession>A0A0A2DH19</accession>
<gene>
    <name evidence="2" type="ORF">MA47_07735</name>
</gene>
<evidence type="ECO:0000256" key="1">
    <source>
        <dbReference type="SAM" id="MobiDB-lite"/>
    </source>
</evidence>
<protein>
    <submittedName>
        <fullName evidence="2">Uncharacterized protein</fullName>
    </submittedName>
</protein>
<comment type="caution">
    <text evidence="2">The sequence shown here is derived from an EMBL/GenBank/DDBJ whole genome shotgun (WGS) entry which is preliminary data.</text>
</comment>
<evidence type="ECO:0000313" key="2">
    <source>
        <dbReference type="EMBL" id="KGM18455.1"/>
    </source>
</evidence>
<dbReference type="Proteomes" id="UP000030145">
    <property type="component" value="Unassembled WGS sequence"/>
</dbReference>
<reference evidence="2 3" key="1">
    <citation type="submission" date="2014-10" db="EMBL/GenBank/DDBJ databases">
        <title>Whole Genome sequence of Corynebacterium auriscanis strain CIP 106629.</title>
        <authorList>
            <person name="Hassan S.S."/>
            <person name="Jamal S.B."/>
            <person name="Tiwari S."/>
            <person name="Oliveira L.D.C."/>
            <person name="Souza F."/>
            <person name="Mariano D.C."/>
            <person name="Almeida S."/>
            <person name="Dorella F."/>
            <person name="Pereira F."/>
            <person name="Carvalho A."/>
            <person name="Leal C.A."/>
            <person name="Soares S.D.C."/>
            <person name="Figueiredo H.C."/>
            <person name="Silva A."/>
            <person name="Azevedo V.A."/>
        </authorList>
    </citation>
    <scope>NUCLEOTIDE SEQUENCE [LARGE SCALE GENOMIC DNA]</scope>
    <source>
        <strain evidence="2 3">CIP 106629</strain>
    </source>
</reference>
<proteinExistence type="predicted"/>